<keyword evidence="3 7" id="KW-0949">S-adenosyl-L-methionine</keyword>
<dbReference type="NCBIfam" id="TIGR04337">
    <property type="entry name" value="AmmeMemoSam_rS"/>
    <property type="match status" value="1"/>
</dbReference>
<gene>
    <name evidence="9" type="ORF">MARPU_08195</name>
</gene>
<organism evidence="9 10">
    <name type="scientific">Marichromatium purpuratum 984</name>
    <dbReference type="NCBI Taxonomy" id="765910"/>
    <lineage>
        <taxon>Bacteria</taxon>
        <taxon>Pseudomonadati</taxon>
        <taxon>Pseudomonadota</taxon>
        <taxon>Gammaproteobacteria</taxon>
        <taxon>Chromatiales</taxon>
        <taxon>Chromatiaceae</taxon>
        <taxon>Marichromatium</taxon>
    </lineage>
</organism>
<keyword evidence="2" id="KW-0313">Glucose metabolism</keyword>
<dbReference type="CDD" id="cd01335">
    <property type="entry name" value="Radical_SAM"/>
    <property type="match status" value="1"/>
</dbReference>
<dbReference type="SFLD" id="SFLDG01101">
    <property type="entry name" value="Uncharacterised_Radical_SAM_Su"/>
    <property type="match status" value="1"/>
</dbReference>
<dbReference type="PIRSF" id="PIRSF004869">
    <property type="entry name" value="PflX_prd"/>
    <property type="match status" value="1"/>
</dbReference>
<dbReference type="PANTHER" id="PTHR30352">
    <property type="entry name" value="PYRUVATE FORMATE-LYASE-ACTIVATING ENZYME"/>
    <property type="match status" value="1"/>
</dbReference>
<keyword evidence="9" id="KW-0670">Pyruvate</keyword>
<comment type="cofactor">
    <cofactor evidence="7">
        <name>[4Fe-4S] cluster</name>
        <dbReference type="ChEBI" id="CHEBI:49883"/>
    </cofactor>
    <text evidence="7">Binds 1 [4Fe-4S] cluster. The cluster is coordinated with 3 cysteines and an exchangeable S-adenosyl-L-methionine.</text>
</comment>
<keyword evidence="6 7" id="KW-0411">Iron-sulfur</keyword>
<keyword evidence="2" id="KW-0119">Carbohydrate metabolism</keyword>
<evidence type="ECO:0000256" key="4">
    <source>
        <dbReference type="ARBA" id="ARBA00022723"/>
    </source>
</evidence>
<dbReference type="EMBL" id="CP007031">
    <property type="protein sequence ID" value="AHF03851.1"/>
    <property type="molecule type" value="Genomic_DNA"/>
</dbReference>
<dbReference type="SUPFAM" id="SSF102114">
    <property type="entry name" value="Radical SAM enzymes"/>
    <property type="match status" value="1"/>
</dbReference>
<dbReference type="InterPro" id="IPR007197">
    <property type="entry name" value="rSAM"/>
</dbReference>
<dbReference type="KEGG" id="mpur:MARPU_08195"/>
<dbReference type="Proteomes" id="UP000005275">
    <property type="component" value="Chromosome"/>
</dbReference>
<feature type="binding site" evidence="7">
    <location>
        <position position="93"/>
    </location>
    <ligand>
        <name>[4Fe-4S] cluster</name>
        <dbReference type="ChEBI" id="CHEBI:49883"/>
        <note>4Fe-4S-S-AdoMet</note>
    </ligand>
</feature>
<evidence type="ECO:0000259" key="8">
    <source>
        <dbReference type="PROSITE" id="PS51918"/>
    </source>
</evidence>
<keyword evidence="1" id="KW-0004">4Fe-4S</keyword>
<dbReference type="HOGENOM" id="CLU_044176_1_0_6"/>
<evidence type="ECO:0000256" key="5">
    <source>
        <dbReference type="ARBA" id="ARBA00023004"/>
    </source>
</evidence>
<dbReference type="InterPro" id="IPR034457">
    <property type="entry name" value="Organic_radical-activating"/>
</dbReference>
<dbReference type="InterPro" id="IPR013785">
    <property type="entry name" value="Aldolase_TIM"/>
</dbReference>
<evidence type="ECO:0000256" key="2">
    <source>
        <dbReference type="ARBA" id="ARBA00022526"/>
    </source>
</evidence>
<dbReference type="GO" id="GO:0046872">
    <property type="term" value="F:metal ion binding"/>
    <property type="evidence" value="ECO:0007669"/>
    <property type="project" value="UniProtKB-KW"/>
</dbReference>
<evidence type="ECO:0000256" key="3">
    <source>
        <dbReference type="ARBA" id="ARBA00022691"/>
    </source>
</evidence>
<accession>W0E449</accession>
<evidence type="ECO:0000256" key="7">
    <source>
        <dbReference type="PIRSR" id="PIRSR004869-50"/>
    </source>
</evidence>
<evidence type="ECO:0000313" key="10">
    <source>
        <dbReference type="Proteomes" id="UP000005275"/>
    </source>
</evidence>
<dbReference type="SFLD" id="SFLDS00029">
    <property type="entry name" value="Radical_SAM"/>
    <property type="match status" value="1"/>
</dbReference>
<feature type="domain" description="Radical SAM core" evidence="8">
    <location>
        <begin position="71"/>
        <end position="287"/>
    </location>
</feature>
<evidence type="ECO:0000313" key="9">
    <source>
        <dbReference type="EMBL" id="AHF03851.1"/>
    </source>
</evidence>
<keyword evidence="9" id="KW-0456">Lyase</keyword>
<dbReference type="Pfam" id="PF04055">
    <property type="entry name" value="Radical_SAM"/>
    <property type="match status" value="1"/>
</dbReference>
<feature type="binding site" evidence="7">
    <location>
        <position position="90"/>
    </location>
    <ligand>
        <name>[4Fe-4S] cluster</name>
        <dbReference type="ChEBI" id="CHEBI:49883"/>
        <note>4Fe-4S-S-AdoMet</note>
    </ligand>
</feature>
<dbReference type="PROSITE" id="PS51918">
    <property type="entry name" value="RADICAL_SAM"/>
    <property type="match status" value="1"/>
</dbReference>
<feature type="binding site" evidence="7">
    <location>
        <position position="86"/>
    </location>
    <ligand>
        <name>[4Fe-4S] cluster</name>
        <dbReference type="ChEBI" id="CHEBI:49883"/>
        <note>4Fe-4S-S-AdoMet</note>
    </ligand>
</feature>
<keyword evidence="5 7" id="KW-0408">Iron</keyword>
<dbReference type="GO" id="GO:0016829">
    <property type="term" value="F:lyase activity"/>
    <property type="evidence" value="ECO:0007669"/>
    <property type="project" value="UniProtKB-KW"/>
</dbReference>
<dbReference type="GO" id="GO:0051539">
    <property type="term" value="F:4 iron, 4 sulfur cluster binding"/>
    <property type="evidence" value="ECO:0007669"/>
    <property type="project" value="UniProtKB-KW"/>
</dbReference>
<dbReference type="RefSeq" id="WP_005223898.1">
    <property type="nucleotide sequence ID" value="NZ_CP007031.1"/>
</dbReference>
<evidence type="ECO:0000256" key="6">
    <source>
        <dbReference type="ARBA" id="ARBA00023014"/>
    </source>
</evidence>
<dbReference type="GO" id="GO:0006006">
    <property type="term" value="P:glucose metabolic process"/>
    <property type="evidence" value="ECO:0007669"/>
    <property type="project" value="UniProtKB-KW"/>
</dbReference>
<sequence length="358" mass="38997">MSIARRARHWRALADGRVRCTLCPRRCRLAEGQRGACFVRACRDGALVLSEEAARPLGCRPDPIEKKPLYHFLPGSLTYSFGTAGCNLACRYCQNWEMSRARAAVTGSGATTDPARIVAAAGASGCRSLAFTYNDPVVFHEYALDCAAAAHAAGLYTVAVSAGYVLPAPRAEFYAVIDAANIDLKAFDDRFYRRLCGARLAPVLETLESLVHETAVWVEITTMLIPGENDDPRRLHALSAWIARHLGCEVPLHLSAFHPAHRMRDHAATSVETLVRAREIAHANGLRHVYLGNLGAEIGRDTRCATCGARLIMRAGYLMVGWALDDMGHCLVCGARCQGVFTTSTRDIVLNHPARAPT</sequence>
<protein>
    <submittedName>
        <fullName evidence="9">Pyruvate formate lyase-activating protein</fullName>
    </submittedName>
</protein>
<dbReference type="InterPro" id="IPR016431">
    <property type="entry name" value="Pyrv-formate_lyase-activ_prd"/>
</dbReference>
<reference evidence="9 10" key="1">
    <citation type="submission" date="2013-12" db="EMBL/GenBank/DDBJ databases">
        <authorList>
            <consortium name="DOE Joint Genome Institute"/>
            <person name="Bryant D.A."/>
            <person name="Huntemann M."/>
            <person name="Han J."/>
            <person name="Chen A."/>
            <person name="Kyrpides N."/>
            <person name="Mavromatis K."/>
            <person name="Markowitz V."/>
            <person name="Palaniappan K."/>
            <person name="Ivanova N."/>
            <person name="Schaumberg A."/>
            <person name="Pati A."/>
            <person name="Liolios K."/>
            <person name="Nordberg H.P."/>
            <person name="Cantor M.N."/>
            <person name="Hua S.X."/>
            <person name="Woyke T."/>
        </authorList>
    </citation>
    <scope>NUCLEOTIDE SEQUENCE [LARGE SCALE GENOMIC DNA]</scope>
    <source>
        <strain evidence="9 10">984</strain>
    </source>
</reference>
<dbReference type="OrthoDB" id="9778883at2"/>
<dbReference type="AlphaFoldDB" id="W0E449"/>
<dbReference type="eggNOG" id="COG1180">
    <property type="taxonomic scope" value="Bacteria"/>
</dbReference>
<dbReference type="STRING" id="765910.MARPU_08195"/>
<keyword evidence="10" id="KW-1185">Reference proteome</keyword>
<proteinExistence type="predicted"/>
<dbReference type="InterPro" id="IPR058240">
    <property type="entry name" value="rSAM_sf"/>
</dbReference>
<dbReference type="Gene3D" id="3.20.20.70">
    <property type="entry name" value="Aldolase class I"/>
    <property type="match status" value="1"/>
</dbReference>
<dbReference type="PANTHER" id="PTHR30352:SF5">
    <property type="entry name" value="PYRUVATE FORMATE-LYASE 1-ACTIVATING ENZYME"/>
    <property type="match status" value="1"/>
</dbReference>
<evidence type="ECO:0000256" key="1">
    <source>
        <dbReference type="ARBA" id="ARBA00022485"/>
    </source>
</evidence>
<name>W0E449_MARPU</name>
<dbReference type="InterPro" id="IPR027596">
    <property type="entry name" value="AmmeMemoSam_rS"/>
</dbReference>
<keyword evidence="4 7" id="KW-0479">Metal-binding</keyword>